<protein>
    <submittedName>
        <fullName evidence="7">Scamp-domain-containing protein</fullName>
    </submittedName>
</protein>
<evidence type="ECO:0000256" key="2">
    <source>
        <dbReference type="ARBA" id="ARBA00022692"/>
    </source>
</evidence>
<evidence type="ECO:0000256" key="3">
    <source>
        <dbReference type="ARBA" id="ARBA00022989"/>
    </source>
</evidence>
<dbReference type="EMBL" id="KQ085940">
    <property type="protein sequence ID" value="KLO14703.1"/>
    <property type="molecule type" value="Genomic_DNA"/>
</dbReference>
<dbReference type="InParanoid" id="A0A0H2RYV6"/>
<keyword evidence="3 6" id="KW-1133">Transmembrane helix</keyword>
<feature type="compositionally biased region" description="Polar residues" evidence="5">
    <location>
        <begin position="1"/>
        <end position="12"/>
    </location>
</feature>
<proteinExistence type="predicted"/>
<sequence length="274" mass="30537">MANANPFASTHSLNEDPFADPGESTPKFDSFIASSTRSASAAELSQRERELSAREAALAQREQKLREGKRNNWPPKPFPYQLIYHDIDEEIPEASRPLIKRLYQLWLVLGATLVVNMIACIFFVLSNQEDAGKDLGTSISYLFFIGILSFLLWYRPIYNGYMKVAAMSVTSATDVSLFKDLYFFFCGFHLLFSVYITGGAGLIATIRSFTKGGVMAIIAGIISTIALAGWVIQGFGNALYYRQIWTHHNTEGHSFTKAKTELATHGAKAYFTRG</sequence>
<dbReference type="Proteomes" id="UP000053477">
    <property type="component" value="Unassembled WGS sequence"/>
</dbReference>
<keyword evidence="8" id="KW-1185">Reference proteome</keyword>
<dbReference type="InterPro" id="IPR007273">
    <property type="entry name" value="SCAMP"/>
</dbReference>
<name>A0A0H2RYV6_9AGAM</name>
<dbReference type="OrthoDB" id="242866at2759"/>
<feature type="transmembrane region" description="Helical" evidence="6">
    <location>
        <begin position="181"/>
        <end position="206"/>
    </location>
</feature>
<dbReference type="GO" id="GO:0055038">
    <property type="term" value="C:recycling endosome membrane"/>
    <property type="evidence" value="ECO:0007669"/>
    <property type="project" value="TreeGrafter"/>
</dbReference>
<dbReference type="PANTHER" id="PTHR10687:SF90">
    <property type="entry name" value="SECRETORY CARRIER MEMBRANE PROTEIN"/>
    <property type="match status" value="1"/>
</dbReference>
<dbReference type="Pfam" id="PF04144">
    <property type="entry name" value="SCAMP"/>
    <property type="match status" value="1"/>
</dbReference>
<accession>A0A0H2RYV6</accession>
<evidence type="ECO:0000256" key="1">
    <source>
        <dbReference type="ARBA" id="ARBA00004141"/>
    </source>
</evidence>
<reference evidence="7 8" key="1">
    <citation type="submission" date="2015-04" db="EMBL/GenBank/DDBJ databases">
        <title>Complete genome sequence of Schizopora paradoxa KUC8140, a cosmopolitan wood degrader in East Asia.</title>
        <authorList>
            <consortium name="DOE Joint Genome Institute"/>
            <person name="Min B."/>
            <person name="Park H."/>
            <person name="Jang Y."/>
            <person name="Kim J.-J."/>
            <person name="Kim K.H."/>
            <person name="Pangilinan J."/>
            <person name="Lipzen A."/>
            <person name="Riley R."/>
            <person name="Grigoriev I.V."/>
            <person name="Spatafora J.W."/>
            <person name="Choi I.-G."/>
        </authorList>
    </citation>
    <scope>NUCLEOTIDE SEQUENCE [LARGE SCALE GENOMIC DNA]</scope>
    <source>
        <strain evidence="7 8">KUC8140</strain>
    </source>
</reference>
<feature type="transmembrane region" description="Helical" evidence="6">
    <location>
        <begin position="138"/>
        <end position="154"/>
    </location>
</feature>
<gene>
    <name evidence="7" type="ORF">SCHPADRAFT_914774</name>
</gene>
<feature type="transmembrane region" description="Helical" evidence="6">
    <location>
        <begin position="212"/>
        <end position="232"/>
    </location>
</feature>
<keyword evidence="2 6" id="KW-0812">Transmembrane</keyword>
<organism evidence="7 8">
    <name type="scientific">Schizopora paradoxa</name>
    <dbReference type="NCBI Taxonomy" id="27342"/>
    <lineage>
        <taxon>Eukaryota</taxon>
        <taxon>Fungi</taxon>
        <taxon>Dikarya</taxon>
        <taxon>Basidiomycota</taxon>
        <taxon>Agaricomycotina</taxon>
        <taxon>Agaricomycetes</taxon>
        <taxon>Hymenochaetales</taxon>
        <taxon>Schizoporaceae</taxon>
        <taxon>Schizopora</taxon>
    </lineage>
</organism>
<evidence type="ECO:0000256" key="6">
    <source>
        <dbReference type="SAM" id="Phobius"/>
    </source>
</evidence>
<evidence type="ECO:0000313" key="8">
    <source>
        <dbReference type="Proteomes" id="UP000053477"/>
    </source>
</evidence>
<dbReference type="PANTHER" id="PTHR10687">
    <property type="entry name" value="SECRETORY CARRIER-ASSOCIATED MEMBRANE PROTEIN SCAMP"/>
    <property type="match status" value="1"/>
</dbReference>
<feature type="region of interest" description="Disordered" evidence="5">
    <location>
        <begin position="1"/>
        <end position="30"/>
    </location>
</feature>
<comment type="subcellular location">
    <subcellularLocation>
        <location evidence="1">Membrane</location>
        <topology evidence="1">Multi-pass membrane protein</topology>
    </subcellularLocation>
</comment>
<evidence type="ECO:0000256" key="4">
    <source>
        <dbReference type="ARBA" id="ARBA00023136"/>
    </source>
</evidence>
<dbReference type="GO" id="GO:0015031">
    <property type="term" value="P:protein transport"/>
    <property type="evidence" value="ECO:0007669"/>
    <property type="project" value="InterPro"/>
</dbReference>
<evidence type="ECO:0000256" key="5">
    <source>
        <dbReference type="SAM" id="MobiDB-lite"/>
    </source>
</evidence>
<dbReference type="AlphaFoldDB" id="A0A0H2RYV6"/>
<dbReference type="STRING" id="27342.A0A0H2RYV6"/>
<evidence type="ECO:0000313" key="7">
    <source>
        <dbReference type="EMBL" id="KLO14703.1"/>
    </source>
</evidence>
<keyword evidence="4 6" id="KW-0472">Membrane</keyword>
<dbReference type="GO" id="GO:0032588">
    <property type="term" value="C:trans-Golgi network membrane"/>
    <property type="evidence" value="ECO:0007669"/>
    <property type="project" value="TreeGrafter"/>
</dbReference>
<feature type="transmembrane region" description="Helical" evidence="6">
    <location>
        <begin position="105"/>
        <end position="126"/>
    </location>
</feature>